<protein>
    <recommendedName>
        <fullName evidence="2">YCII-related domain-containing protein</fullName>
    </recommendedName>
</protein>
<dbReference type="PANTHER" id="PTHR33606">
    <property type="entry name" value="PROTEIN YCII"/>
    <property type="match status" value="1"/>
</dbReference>
<evidence type="ECO:0000313" key="4">
    <source>
        <dbReference type="Proteomes" id="UP000027821"/>
    </source>
</evidence>
<dbReference type="AlphaFoldDB" id="A0A074L2C1"/>
<sequence>MSYYVLFYKTVDDYIVRRIPYREEHLRLAEEARIKGDLVMAGALSDPADEALLIFQCESTDVVEEFAKNDPYVRNGLISEWKVRPWAVVIKQ</sequence>
<organism evidence="3 4">
    <name type="scientific">Anditalea andensis</name>
    <dbReference type="NCBI Taxonomy" id="1048983"/>
    <lineage>
        <taxon>Bacteria</taxon>
        <taxon>Pseudomonadati</taxon>
        <taxon>Bacteroidota</taxon>
        <taxon>Cytophagia</taxon>
        <taxon>Cytophagales</taxon>
        <taxon>Cytophagaceae</taxon>
        <taxon>Anditalea</taxon>
    </lineage>
</organism>
<dbReference type="OrthoDB" id="9797014at2"/>
<gene>
    <name evidence="3" type="ORF">EL17_02660</name>
</gene>
<dbReference type="NCBIfam" id="NF009508">
    <property type="entry name" value="PRK12866.1"/>
    <property type="match status" value="1"/>
</dbReference>
<feature type="domain" description="YCII-related" evidence="2">
    <location>
        <begin position="4"/>
        <end position="86"/>
    </location>
</feature>
<dbReference type="InterPro" id="IPR051807">
    <property type="entry name" value="Sec-metab_biosynth-assoc"/>
</dbReference>
<keyword evidence="4" id="KW-1185">Reference proteome</keyword>
<dbReference type="Gene3D" id="3.30.70.1060">
    <property type="entry name" value="Dimeric alpha+beta barrel"/>
    <property type="match status" value="1"/>
</dbReference>
<dbReference type="PANTHER" id="PTHR33606:SF3">
    <property type="entry name" value="PROTEIN YCII"/>
    <property type="match status" value="1"/>
</dbReference>
<evidence type="ECO:0000259" key="2">
    <source>
        <dbReference type="Pfam" id="PF03795"/>
    </source>
</evidence>
<dbReference type="RefSeq" id="WP_035070494.1">
    <property type="nucleotide sequence ID" value="NZ_JMIH01000014.1"/>
</dbReference>
<dbReference type="eggNOG" id="COG2350">
    <property type="taxonomic scope" value="Bacteria"/>
</dbReference>
<dbReference type="Proteomes" id="UP000027821">
    <property type="component" value="Unassembled WGS sequence"/>
</dbReference>
<dbReference type="InterPro" id="IPR005545">
    <property type="entry name" value="YCII"/>
</dbReference>
<comment type="caution">
    <text evidence="3">The sequence shown here is derived from an EMBL/GenBank/DDBJ whole genome shotgun (WGS) entry which is preliminary data.</text>
</comment>
<reference evidence="3 4" key="1">
    <citation type="submission" date="2014-04" db="EMBL/GenBank/DDBJ databases">
        <title>Characterization and application of a salt tolerant electro-active bacterium.</title>
        <authorList>
            <person name="Yang L."/>
            <person name="Wei S."/>
            <person name="Tay Q.X.M."/>
        </authorList>
    </citation>
    <scope>NUCLEOTIDE SEQUENCE [LARGE SCALE GENOMIC DNA]</scope>
    <source>
        <strain evidence="3 4">LY1</strain>
    </source>
</reference>
<dbReference type="Pfam" id="PF03795">
    <property type="entry name" value="YCII"/>
    <property type="match status" value="1"/>
</dbReference>
<accession>A0A074L2C1</accession>
<evidence type="ECO:0000256" key="1">
    <source>
        <dbReference type="ARBA" id="ARBA00007689"/>
    </source>
</evidence>
<evidence type="ECO:0000313" key="3">
    <source>
        <dbReference type="EMBL" id="KEO74595.1"/>
    </source>
</evidence>
<comment type="similarity">
    <text evidence="1">Belongs to the YciI family.</text>
</comment>
<dbReference type="EMBL" id="JMIH01000014">
    <property type="protein sequence ID" value="KEO74595.1"/>
    <property type="molecule type" value="Genomic_DNA"/>
</dbReference>
<dbReference type="STRING" id="1048983.EL17_02660"/>
<proteinExistence type="inferred from homology"/>
<dbReference type="InterPro" id="IPR011008">
    <property type="entry name" value="Dimeric_a/b-barrel"/>
</dbReference>
<dbReference type="SUPFAM" id="SSF54909">
    <property type="entry name" value="Dimeric alpha+beta barrel"/>
    <property type="match status" value="1"/>
</dbReference>
<name>A0A074L2C1_9BACT</name>